<dbReference type="STRING" id="6336.A0A0V0S8P2"/>
<evidence type="ECO:0000256" key="1">
    <source>
        <dbReference type="ARBA" id="ARBA00009834"/>
    </source>
</evidence>
<dbReference type="PANTHER" id="PTHR12806:SF0">
    <property type="entry name" value="VACUOLAR-SORTING PROTEIN SNF8"/>
    <property type="match status" value="1"/>
</dbReference>
<comment type="subunit">
    <text evidence="3">Component of the endosomal sorting complex required for transport II (ESCRT-II).</text>
</comment>
<evidence type="ECO:0000256" key="3">
    <source>
        <dbReference type="PIRNR" id="PIRNR017215"/>
    </source>
</evidence>
<name>A0A0V0S8P2_9BILA</name>
<dbReference type="Pfam" id="PF04157">
    <property type="entry name" value="EAP30"/>
    <property type="match status" value="1"/>
</dbReference>
<evidence type="ECO:0000313" key="4">
    <source>
        <dbReference type="EMBL" id="KRX22906.1"/>
    </source>
</evidence>
<keyword evidence="5" id="KW-1185">Reference proteome</keyword>
<keyword evidence="3" id="KW-0813">Transport</keyword>
<dbReference type="GO" id="GO:0043328">
    <property type="term" value="P:protein transport to vacuole involved in ubiquitin-dependent protein catabolic process via the multivesicular body sorting pathway"/>
    <property type="evidence" value="ECO:0007669"/>
    <property type="project" value="TreeGrafter"/>
</dbReference>
<comment type="function">
    <text evidence="3">Component of the endosomal sorting complex required for transport II (ESCRT-II), which is required for multivesicular body (MVB) formation and sorting of endosomal cargo proteins into MVBs.</text>
</comment>
<organism evidence="4 5">
    <name type="scientific">Trichinella nelsoni</name>
    <dbReference type="NCBI Taxonomy" id="6336"/>
    <lineage>
        <taxon>Eukaryota</taxon>
        <taxon>Metazoa</taxon>
        <taxon>Ecdysozoa</taxon>
        <taxon>Nematoda</taxon>
        <taxon>Enoplea</taxon>
        <taxon>Dorylaimia</taxon>
        <taxon>Trichinellida</taxon>
        <taxon>Trichinellidae</taxon>
        <taxon>Trichinella</taxon>
    </lineage>
</organism>
<dbReference type="Proteomes" id="UP000054630">
    <property type="component" value="Unassembled WGS sequence"/>
</dbReference>
<dbReference type="InterPro" id="IPR016689">
    <property type="entry name" value="ESCRT-2_cplx_Snf8"/>
</dbReference>
<dbReference type="PANTHER" id="PTHR12806">
    <property type="entry name" value="EAP30 SUBUNIT OF ELL COMPLEX"/>
    <property type="match status" value="1"/>
</dbReference>
<evidence type="ECO:0000313" key="5">
    <source>
        <dbReference type="Proteomes" id="UP000054630"/>
    </source>
</evidence>
<dbReference type="InterPro" id="IPR040608">
    <property type="entry name" value="Snf8/Vps36"/>
</dbReference>
<proteinExistence type="inferred from homology"/>
<dbReference type="Gene3D" id="6.10.140.180">
    <property type="match status" value="1"/>
</dbReference>
<evidence type="ECO:0000256" key="2">
    <source>
        <dbReference type="ARBA" id="ARBA00017052"/>
    </source>
</evidence>
<accession>A0A0V0S8P2</accession>
<dbReference type="GO" id="GO:0000814">
    <property type="term" value="C:ESCRT II complex"/>
    <property type="evidence" value="ECO:0007669"/>
    <property type="project" value="UniProtKB-UniRule"/>
</dbReference>
<gene>
    <name evidence="4" type="primary">snf8</name>
    <name evidence="4" type="ORF">T07_5024</name>
</gene>
<keyword evidence="3" id="KW-0653">Protein transport</keyword>
<dbReference type="InterPro" id="IPR036388">
    <property type="entry name" value="WH-like_DNA-bd_sf"/>
</dbReference>
<dbReference type="SUPFAM" id="SSF46785">
    <property type="entry name" value="Winged helix' DNA-binding domain"/>
    <property type="match status" value="2"/>
</dbReference>
<dbReference type="InterPro" id="IPR036390">
    <property type="entry name" value="WH_DNA-bd_sf"/>
</dbReference>
<dbReference type="Gene3D" id="1.10.10.10">
    <property type="entry name" value="Winged helix-like DNA-binding domain superfamily/Winged helix DNA-binding domain"/>
    <property type="match status" value="2"/>
</dbReference>
<dbReference type="OrthoDB" id="283883at2759"/>
<comment type="caution">
    <text evidence="4">The sequence shown here is derived from an EMBL/GenBank/DDBJ whole genome shotgun (WGS) entry which is preliminary data.</text>
</comment>
<comment type="similarity">
    <text evidence="1 3">Belongs to the SNF8 family.</text>
</comment>
<dbReference type="EMBL" id="JYDL01000028">
    <property type="protein sequence ID" value="KRX22906.1"/>
    <property type="molecule type" value="Genomic_DNA"/>
</dbReference>
<dbReference type="AlphaFoldDB" id="A0A0V0S8P2"/>
<dbReference type="PIRSF" id="PIRSF017215">
    <property type="entry name" value="ESCRT2_Vps22"/>
    <property type="match status" value="1"/>
</dbReference>
<protein>
    <recommendedName>
        <fullName evidence="2 3">Vacuolar-sorting protein SNF8</fullName>
    </recommendedName>
</protein>
<sequence length="252" mass="28831">MRRSVGVGAIQRKKESMAKFKEKGQCIVSENLQQLTALMDVFRDKLELFASKHQHEIRKNPTFRRQFLEMCATVGVDPLASSKGFWSTKLNVGQFYYELAMQMIEVCMATAPVNGGFITMEELCKRVMHSRGRTRKEEITNEDILKAAKSIEILGPGFSVIKMPKENTYLIKTTPKEISVDHLSVLQLGKASNENGFVSNEMLAERLNWANYRTKTVITEMLAEGTVWIDSQCENESPTYWFPSFFSYKRNS</sequence>
<reference evidence="4 5" key="1">
    <citation type="submission" date="2015-01" db="EMBL/GenBank/DDBJ databases">
        <title>Evolution of Trichinella species and genotypes.</title>
        <authorList>
            <person name="Korhonen P.K."/>
            <person name="Edoardo P."/>
            <person name="Giuseppe L.R."/>
            <person name="Gasser R.B."/>
        </authorList>
    </citation>
    <scope>NUCLEOTIDE SEQUENCE [LARGE SCALE GENOMIC DNA]</scope>
    <source>
        <strain evidence="4">ISS37</strain>
    </source>
</reference>